<dbReference type="Proteomes" id="UP000807342">
    <property type="component" value="Unassembled WGS sequence"/>
</dbReference>
<dbReference type="Pfam" id="PF00849">
    <property type="entry name" value="PseudoU_synth_2"/>
    <property type="match status" value="1"/>
</dbReference>
<protein>
    <submittedName>
        <fullName evidence="3">Pseudouridine synthase</fullName>
    </submittedName>
</protein>
<organism evidence="3 4">
    <name type="scientific">Macrolepiota fuliginosa MF-IS2</name>
    <dbReference type="NCBI Taxonomy" id="1400762"/>
    <lineage>
        <taxon>Eukaryota</taxon>
        <taxon>Fungi</taxon>
        <taxon>Dikarya</taxon>
        <taxon>Basidiomycota</taxon>
        <taxon>Agaricomycotina</taxon>
        <taxon>Agaricomycetes</taxon>
        <taxon>Agaricomycetidae</taxon>
        <taxon>Agaricales</taxon>
        <taxon>Agaricineae</taxon>
        <taxon>Agaricaceae</taxon>
        <taxon>Macrolepiota</taxon>
    </lineage>
</organism>
<dbReference type="InterPro" id="IPR006145">
    <property type="entry name" value="PsdUridine_synth_RsuA/RluA"/>
</dbReference>
<dbReference type="PANTHER" id="PTHR21600:SF87">
    <property type="entry name" value="RNA PSEUDOURIDYLATE SYNTHASE DOMAIN-CONTAINING PROTEIN 1"/>
    <property type="match status" value="1"/>
</dbReference>
<evidence type="ECO:0000313" key="3">
    <source>
        <dbReference type="EMBL" id="KAF9444386.1"/>
    </source>
</evidence>
<dbReference type="SUPFAM" id="SSF55120">
    <property type="entry name" value="Pseudouridine synthase"/>
    <property type="match status" value="1"/>
</dbReference>
<dbReference type="PANTHER" id="PTHR21600">
    <property type="entry name" value="MITOCHONDRIAL RNA PSEUDOURIDINE SYNTHASE"/>
    <property type="match status" value="1"/>
</dbReference>
<evidence type="ECO:0000313" key="4">
    <source>
        <dbReference type="Proteomes" id="UP000807342"/>
    </source>
</evidence>
<dbReference type="InterPro" id="IPR050188">
    <property type="entry name" value="RluA_PseudoU_synthase"/>
</dbReference>
<dbReference type="InterPro" id="IPR020103">
    <property type="entry name" value="PsdUridine_synth_cat_dom_sf"/>
</dbReference>
<dbReference type="GO" id="GO:0003723">
    <property type="term" value="F:RNA binding"/>
    <property type="evidence" value="ECO:0007669"/>
    <property type="project" value="InterPro"/>
</dbReference>
<dbReference type="CDD" id="cd02869">
    <property type="entry name" value="PseudoU_synth_RluA_like"/>
    <property type="match status" value="1"/>
</dbReference>
<feature type="domain" description="Pseudouridine synthase RsuA/RluA-like" evidence="2">
    <location>
        <begin position="11"/>
        <end position="165"/>
    </location>
</feature>
<accession>A0A9P5X6R4</accession>
<dbReference type="GO" id="GO:0009982">
    <property type="term" value="F:pseudouridine synthase activity"/>
    <property type="evidence" value="ECO:0007669"/>
    <property type="project" value="InterPro"/>
</dbReference>
<dbReference type="InterPro" id="IPR006224">
    <property type="entry name" value="PsdUridine_synth_RluA-like_CS"/>
</dbReference>
<dbReference type="GO" id="GO:0000455">
    <property type="term" value="P:enzyme-directed rRNA pseudouridine synthesis"/>
    <property type="evidence" value="ECO:0007669"/>
    <property type="project" value="TreeGrafter"/>
</dbReference>
<proteinExistence type="inferred from homology"/>
<dbReference type="EMBL" id="MU151380">
    <property type="protein sequence ID" value="KAF9444386.1"/>
    <property type="molecule type" value="Genomic_DNA"/>
</dbReference>
<keyword evidence="4" id="KW-1185">Reference proteome</keyword>
<dbReference type="OrthoDB" id="428658at2759"/>
<dbReference type="Gene3D" id="3.30.2350.10">
    <property type="entry name" value="Pseudouridine synthase"/>
    <property type="match status" value="1"/>
</dbReference>
<dbReference type="PROSITE" id="PS01129">
    <property type="entry name" value="PSI_RLU"/>
    <property type="match status" value="1"/>
</dbReference>
<name>A0A9P5X6R4_9AGAR</name>
<comment type="similarity">
    <text evidence="1">Belongs to the pseudouridine synthase RluA family.</text>
</comment>
<gene>
    <name evidence="3" type="ORF">P691DRAFT_677699</name>
</gene>
<evidence type="ECO:0000259" key="2">
    <source>
        <dbReference type="Pfam" id="PF00849"/>
    </source>
</evidence>
<evidence type="ECO:0000256" key="1">
    <source>
        <dbReference type="ARBA" id="ARBA00010876"/>
    </source>
</evidence>
<reference evidence="3" key="1">
    <citation type="submission" date="2020-11" db="EMBL/GenBank/DDBJ databases">
        <authorList>
            <consortium name="DOE Joint Genome Institute"/>
            <person name="Ahrendt S."/>
            <person name="Riley R."/>
            <person name="Andreopoulos W."/>
            <person name="Labutti K."/>
            <person name="Pangilinan J."/>
            <person name="Ruiz-Duenas F.J."/>
            <person name="Barrasa J.M."/>
            <person name="Sanchez-Garcia M."/>
            <person name="Camarero S."/>
            <person name="Miyauchi S."/>
            <person name="Serrano A."/>
            <person name="Linde D."/>
            <person name="Babiker R."/>
            <person name="Drula E."/>
            <person name="Ayuso-Fernandez I."/>
            <person name="Pacheco R."/>
            <person name="Padilla G."/>
            <person name="Ferreira P."/>
            <person name="Barriuso J."/>
            <person name="Kellner H."/>
            <person name="Castanera R."/>
            <person name="Alfaro M."/>
            <person name="Ramirez L."/>
            <person name="Pisabarro A.G."/>
            <person name="Kuo A."/>
            <person name="Tritt A."/>
            <person name="Lipzen A."/>
            <person name="He G."/>
            <person name="Yan M."/>
            <person name="Ng V."/>
            <person name="Cullen D."/>
            <person name="Martin F."/>
            <person name="Rosso M.-N."/>
            <person name="Henrissat B."/>
            <person name="Hibbett D."/>
            <person name="Martinez A.T."/>
            <person name="Grigoriev I.V."/>
        </authorList>
    </citation>
    <scope>NUCLEOTIDE SEQUENCE</scope>
    <source>
        <strain evidence="3">MF-IS2</strain>
    </source>
</reference>
<sequence>MKALLYHDRGIILVNKPNDMVCQMSYGALTRYEKFNVLLRGIQDQLNMPEPPCSVHRLDKHTTGALLLAHSPIWARKLQQQFIDGTINKAYLALVHGGQERFRQPSGIVKARLSETDGRVHFDPEGKETVTEWEVLGSSPKVPLTLLRLNLLTGHKHQLRIHLAKCLKAPIVGDELYAKEGLEEEISKIITIPPKRMFLHASEISLLRWRKNGPHKRYIQSFRVPVPTKFQVVVRDAKIPIDEKLLKGEMMLDGKPWHDLSDKEESCWVSPKLLPEMPEMPNPNTGTVHKPRLMMKNLR</sequence>
<comment type="caution">
    <text evidence="3">The sequence shown here is derived from an EMBL/GenBank/DDBJ whole genome shotgun (WGS) entry which is preliminary data.</text>
</comment>
<dbReference type="AlphaFoldDB" id="A0A9P5X6R4"/>